<evidence type="ECO:0000313" key="4">
    <source>
        <dbReference type="Proteomes" id="UP001629953"/>
    </source>
</evidence>
<dbReference type="PANTHER" id="PTHR43364">
    <property type="entry name" value="NADH-SPECIFIC METHYLGLYOXAL REDUCTASE-RELATED"/>
    <property type="match status" value="1"/>
</dbReference>
<keyword evidence="4" id="KW-1185">Reference proteome</keyword>
<dbReference type="PANTHER" id="PTHR43364:SF4">
    <property type="entry name" value="NAD(P)-LINKED OXIDOREDUCTASE SUPERFAMILY PROTEIN"/>
    <property type="match status" value="1"/>
</dbReference>
<dbReference type="InterPro" id="IPR036812">
    <property type="entry name" value="NAD(P)_OxRdtase_dom_sf"/>
</dbReference>
<dbReference type="CDD" id="cd19094">
    <property type="entry name" value="AKR_Tas-like"/>
    <property type="match status" value="1"/>
</dbReference>
<evidence type="ECO:0000256" key="1">
    <source>
        <dbReference type="ARBA" id="ARBA00023002"/>
    </source>
</evidence>
<dbReference type="Proteomes" id="UP001629953">
    <property type="component" value="Unassembled WGS sequence"/>
</dbReference>
<dbReference type="InterPro" id="IPR023210">
    <property type="entry name" value="NADP_OxRdtase_dom"/>
</dbReference>
<accession>A0ABW9GAT2</accession>
<name>A0ABW9GAT2_9GAMM</name>
<comment type="caution">
    <text evidence="3">The sequence shown here is derived from an EMBL/GenBank/DDBJ whole genome shotgun (WGS) entry which is preliminary data.</text>
</comment>
<protein>
    <submittedName>
        <fullName evidence="3">NADP(H)-dependent aldo-keto reductase</fullName>
    </submittedName>
</protein>
<dbReference type="InterPro" id="IPR050523">
    <property type="entry name" value="AKR_Detox_Biosynth"/>
</dbReference>
<evidence type="ECO:0000259" key="2">
    <source>
        <dbReference type="Pfam" id="PF00248"/>
    </source>
</evidence>
<proteinExistence type="predicted"/>
<dbReference type="NCBIfam" id="NF007912">
    <property type="entry name" value="PRK10625.1"/>
    <property type="match status" value="1"/>
</dbReference>
<evidence type="ECO:0000313" key="3">
    <source>
        <dbReference type="EMBL" id="MFM2485871.1"/>
    </source>
</evidence>
<organism evidence="3 4">
    <name type="scientific">Celerinatantimonas yamalensis</name>
    <dbReference type="NCBI Taxonomy" id="559956"/>
    <lineage>
        <taxon>Bacteria</taxon>
        <taxon>Pseudomonadati</taxon>
        <taxon>Pseudomonadota</taxon>
        <taxon>Gammaproteobacteria</taxon>
        <taxon>Celerinatantimonadaceae</taxon>
        <taxon>Celerinatantimonas</taxon>
    </lineage>
</organism>
<dbReference type="Pfam" id="PF00248">
    <property type="entry name" value="Aldo_ket_red"/>
    <property type="match status" value="1"/>
</dbReference>
<dbReference type="EMBL" id="JBEQCT010000005">
    <property type="protein sequence ID" value="MFM2485871.1"/>
    <property type="molecule type" value="Genomic_DNA"/>
</dbReference>
<dbReference type="RefSeq" id="WP_408624121.1">
    <property type="nucleotide sequence ID" value="NZ_JBEQCT010000005.1"/>
</dbReference>
<reference evidence="3 4" key="1">
    <citation type="journal article" date="2013" name="Int. J. Syst. Evol. Microbiol.">
        <title>Celerinatantimonas yamalensis sp. nov., a cold-adapted diazotrophic bacterium from a cold permafrost brine.</title>
        <authorList>
            <person name="Shcherbakova V."/>
            <person name="Chuvilskaya N."/>
            <person name="Rivkina E."/>
            <person name="Demidov N."/>
            <person name="Uchaeva V."/>
            <person name="Suetin S."/>
            <person name="Suzina N."/>
            <person name="Gilichinsky D."/>
        </authorList>
    </citation>
    <scope>NUCLEOTIDE SEQUENCE [LARGE SCALE GENOMIC DNA]</scope>
    <source>
        <strain evidence="3 4">C7</strain>
    </source>
</reference>
<gene>
    <name evidence="3" type="ORF">ABUE30_12530</name>
</gene>
<sequence>MQYHSIAHSQLEVSKLCLGTMTWGKQNSEDEAHQQLDYALSRGINFIDTAEMYPVPPEPETQGLTEQYIGSWLAKTGIREKIVLASKVSGPNRTNHIRENMRLDRRNIREAIHASLSRLQTDYLDLYQLHWPDRNANFFGKLGYQANPDEFYTPIIETLEALNELVKEGKIRYVGVSNETAWGVSQYLRLAEKHDLPRIVTIQNPYNLLNRSFETGLAEFAHREGVGLLAYSPLAFGMLSGKYMDDTWPKDARLTLFSRFSRYLSDQGKAATKAYVDLARAHQLDPAQMALAYVTSRPFVASNIIGATTMEQLTSNIDSFELTLSDELLEQIEIIHHQFTYPCP</sequence>
<dbReference type="SUPFAM" id="SSF51430">
    <property type="entry name" value="NAD(P)-linked oxidoreductase"/>
    <property type="match status" value="1"/>
</dbReference>
<feature type="domain" description="NADP-dependent oxidoreductase" evidence="2">
    <location>
        <begin position="15"/>
        <end position="335"/>
    </location>
</feature>
<dbReference type="Gene3D" id="3.20.20.100">
    <property type="entry name" value="NADP-dependent oxidoreductase domain"/>
    <property type="match status" value="1"/>
</dbReference>
<keyword evidence="1" id="KW-0560">Oxidoreductase</keyword>